<comment type="similarity">
    <text evidence="2">Belongs to the IFI6/IFI27 family.</text>
</comment>
<dbReference type="InterPro" id="IPR009311">
    <property type="entry name" value="IFI6/IFI27-like"/>
</dbReference>
<evidence type="ECO:0000256" key="5">
    <source>
        <dbReference type="ARBA" id="ARBA00023136"/>
    </source>
</evidence>
<evidence type="ECO:0000313" key="9">
    <source>
        <dbReference type="Proteomes" id="UP001632037"/>
    </source>
</evidence>
<evidence type="ECO:0000256" key="6">
    <source>
        <dbReference type="SAM" id="MobiDB-lite"/>
    </source>
</evidence>
<organism evidence="8 9">
    <name type="scientific">Phytophthora oleae</name>
    <dbReference type="NCBI Taxonomy" id="2107226"/>
    <lineage>
        <taxon>Eukaryota</taxon>
        <taxon>Sar</taxon>
        <taxon>Stramenopiles</taxon>
        <taxon>Oomycota</taxon>
        <taxon>Peronosporomycetes</taxon>
        <taxon>Peronosporales</taxon>
        <taxon>Peronosporaceae</taxon>
        <taxon>Phytophthora</taxon>
    </lineage>
</organism>
<protein>
    <submittedName>
        <fullName evidence="8">Uncharacterized protein</fullName>
    </submittedName>
</protein>
<keyword evidence="5 7" id="KW-0472">Membrane</keyword>
<evidence type="ECO:0000256" key="7">
    <source>
        <dbReference type="SAM" id="Phobius"/>
    </source>
</evidence>
<sequence>MKKSDSSCHPKKTPAAPRVPHDPEPDSNAVPDAAIGAAAGAAAGVGLWGLAMPVANVIGFTSTGIASGSTAASMMSAAAVANGGGVASGSAVAILQSIGTVGLATPIGLGLIAGGAAIGGAALLAKAHLTSERAEAETVAEPEEKEKDLWTLVEISPDSGKPTIRTFNDDYKARNAFLNSSATSKVLFDPEQKIALEHGWDSSMNVGGE</sequence>
<dbReference type="Proteomes" id="UP001632037">
    <property type="component" value="Unassembled WGS sequence"/>
</dbReference>
<evidence type="ECO:0000256" key="1">
    <source>
        <dbReference type="ARBA" id="ARBA00004141"/>
    </source>
</evidence>
<dbReference type="Pfam" id="PF06140">
    <property type="entry name" value="Ifi-6-16"/>
    <property type="match status" value="1"/>
</dbReference>
<keyword evidence="4 7" id="KW-1133">Transmembrane helix</keyword>
<name>A0ABD3ETM7_9STRA</name>
<evidence type="ECO:0000256" key="3">
    <source>
        <dbReference type="ARBA" id="ARBA00022692"/>
    </source>
</evidence>
<dbReference type="GO" id="GO:0016020">
    <property type="term" value="C:membrane"/>
    <property type="evidence" value="ECO:0007669"/>
    <property type="project" value="UniProtKB-SubCell"/>
</dbReference>
<gene>
    <name evidence="8" type="ORF">V7S43_018748</name>
</gene>
<feature type="transmembrane region" description="Helical" evidence="7">
    <location>
        <begin position="33"/>
        <end position="59"/>
    </location>
</feature>
<dbReference type="PANTHER" id="PTHR16932:SF18">
    <property type="entry name" value="INTERFERON, ALPHA-INDUCIBLE PROTEIN 27-LIKE 2"/>
    <property type="match status" value="1"/>
</dbReference>
<keyword evidence="3 7" id="KW-0812">Transmembrane</keyword>
<comment type="caution">
    <text evidence="8">The sequence shown here is derived from an EMBL/GenBank/DDBJ whole genome shotgun (WGS) entry which is preliminary data.</text>
</comment>
<feature type="region of interest" description="Disordered" evidence="6">
    <location>
        <begin position="1"/>
        <end position="31"/>
    </location>
</feature>
<dbReference type="EMBL" id="JBIMZQ010000083">
    <property type="protein sequence ID" value="KAL3656374.1"/>
    <property type="molecule type" value="Genomic_DNA"/>
</dbReference>
<evidence type="ECO:0000256" key="2">
    <source>
        <dbReference type="ARBA" id="ARBA00007262"/>
    </source>
</evidence>
<dbReference type="Gene3D" id="6.10.110.10">
    <property type="match status" value="1"/>
</dbReference>
<accession>A0ABD3ETM7</accession>
<reference evidence="8 9" key="1">
    <citation type="submission" date="2024-09" db="EMBL/GenBank/DDBJ databases">
        <title>Genome sequencing and assembly of Phytophthora oleae, isolate VK10A, causative agent of rot of olive drupes.</title>
        <authorList>
            <person name="Conti Taguali S."/>
            <person name="Riolo M."/>
            <person name="La Spada F."/>
            <person name="Cacciola S.O."/>
            <person name="Dionisio G."/>
        </authorList>
    </citation>
    <scope>NUCLEOTIDE SEQUENCE [LARGE SCALE GENOMIC DNA]</scope>
    <source>
        <strain evidence="8 9">VK10A</strain>
    </source>
</reference>
<comment type="subcellular location">
    <subcellularLocation>
        <location evidence="1">Membrane</location>
        <topology evidence="1">Multi-pass membrane protein</topology>
    </subcellularLocation>
</comment>
<dbReference type="PANTHER" id="PTHR16932">
    <property type="entry name" value="INTERFERON ALPHA-INDUCIBLE PROTEIN 27"/>
    <property type="match status" value="1"/>
</dbReference>
<dbReference type="InterPro" id="IPR038213">
    <property type="entry name" value="IFI6/IFI27-like_sf"/>
</dbReference>
<evidence type="ECO:0000313" key="8">
    <source>
        <dbReference type="EMBL" id="KAL3656374.1"/>
    </source>
</evidence>
<keyword evidence="9" id="KW-1185">Reference proteome</keyword>
<proteinExistence type="inferred from homology"/>
<feature type="transmembrane region" description="Helical" evidence="7">
    <location>
        <begin position="107"/>
        <end position="125"/>
    </location>
</feature>
<dbReference type="AlphaFoldDB" id="A0ABD3ETM7"/>
<feature type="transmembrane region" description="Helical" evidence="7">
    <location>
        <begin position="71"/>
        <end position="95"/>
    </location>
</feature>
<evidence type="ECO:0000256" key="4">
    <source>
        <dbReference type="ARBA" id="ARBA00022989"/>
    </source>
</evidence>